<dbReference type="PROSITE" id="PS50010">
    <property type="entry name" value="DH_2"/>
    <property type="match status" value="1"/>
</dbReference>
<dbReference type="Gene3D" id="1.20.900.10">
    <property type="entry name" value="Dbl homology (DH) domain"/>
    <property type="match status" value="1"/>
</dbReference>
<evidence type="ECO:0000313" key="8">
    <source>
        <dbReference type="EMBL" id="KMQ92205.1"/>
    </source>
</evidence>
<keyword evidence="8" id="KW-0808">Transferase</keyword>
<evidence type="ECO:0000256" key="3">
    <source>
        <dbReference type="ARBA" id="ARBA00022553"/>
    </source>
</evidence>
<evidence type="ECO:0000256" key="1">
    <source>
        <dbReference type="ARBA" id="ARBA00004496"/>
    </source>
</evidence>
<evidence type="ECO:0000256" key="6">
    <source>
        <dbReference type="SAM" id="MobiDB-lite"/>
    </source>
</evidence>
<dbReference type="SUPFAM" id="SSF48065">
    <property type="entry name" value="DBL homology domain (DH-domain)"/>
    <property type="match status" value="1"/>
</dbReference>
<feature type="compositionally biased region" description="Basic and acidic residues" evidence="6">
    <location>
        <begin position="1035"/>
        <end position="1052"/>
    </location>
</feature>
<keyword evidence="4" id="KW-0863">Zinc-finger</keyword>
<dbReference type="PANTHER" id="PTHR13944">
    <property type="entry name" value="AGAP007712-PA"/>
    <property type="match status" value="1"/>
</dbReference>
<feature type="coiled-coil region" evidence="5">
    <location>
        <begin position="1109"/>
        <end position="1175"/>
    </location>
</feature>
<evidence type="ECO:0000256" key="5">
    <source>
        <dbReference type="SAM" id="Coils"/>
    </source>
</evidence>
<dbReference type="CDD" id="cd00160">
    <property type="entry name" value="RhoGEF"/>
    <property type="match status" value="1"/>
</dbReference>
<dbReference type="Proteomes" id="UP000036403">
    <property type="component" value="Unassembled WGS sequence"/>
</dbReference>
<comment type="caution">
    <text evidence="8">The sequence shown here is derived from an EMBL/GenBank/DDBJ whole genome shotgun (WGS) entry which is preliminary data.</text>
</comment>
<keyword evidence="8" id="KW-0418">Kinase</keyword>
<dbReference type="PaxDb" id="67767-A0A0J7NI72"/>
<keyword evidence="3" id="KW-0597">Phosphoprotein</keyword>
<feature type="region of interest" description="Disordered" evidence="6">
    <location>
        <begin position="225"/>
        <end position="281"/>
    </location>
</feature>
<dbReference type="InterPro" id="IPR035899">
    <property type="entry name" value="DBL_dom_sf"/>
</dbReference>
<dbReference type="AlphaFoldDB" id="A0A0J7NI72"/>
<dbReference type="SUPFAM" id="SSF50729">
    <property type="entry name" value="PH domain-like"/>
    <property type="match status" value="1"/>
</dbReference>
<sequence>MATISFADDPMKIHFCQTGTSCPMLADECPNSGEDSEEDVITDYLGSSHSDCDRVPPIINGDLRGLSLHGGIVAEIGYITKDNTDKASIVMSESGEEQRHQRQQQKQQHQQHPLLALSTNMQTQPNPLVPIISVTPHSPGLAKNYPVLEENLQQLHEIHDCIQRMRDLTLGTLGYHIRVSSSSDAPQRLTSSCPSLCPLACTAELASRSGNNHHHDTGSDPDLFLANCSTNSSPTHFPTSAGSRARTQQSQGIDRRRSWTGDLEDLEESRRGNRRYSGQNHLQAQNMVNIVRYLLKPGHDPISRQRSISLSSLDSENELELDGKSCAGPVGVSNRACRSQTSTHSLNEADLVQSEYQKIVTKRGSQRLAESSSLMPGLTGSRLPLQKSISTPSIVTPQVHAHLAETGTRTTPSLAARHERNEKGSGSETETEDLHTPHSHEFHEDREGTPSVQISLDELLTDQTINEEKDGEGGQHRDLPSGWEEFDFGDDVHQFNVGDLEEIDPELTLGKEEPDSWSSAIGRNVALRLVDHSEREVKRQEHIYEFVLTEKHHCLVLLAMEKIFAEGLRRHFRLGQPDLERMFPRLRDLIDIHLRFLQKLRKRQNANPVVSTIADILVEQFSGDNAQRMKSAYGEFCSRHRDAAETYKYYLRNDPRFARFVRHCQTNPLLKKKGIPECILFVTQRLTKYPLLIEPLIKTSTMQDEGEDLRKALVLVKEILADVDACVADKEREDRKLEIYNKIDAKSFVTYRGAKFKKSDIINRILKFEGTAYLMQGRGKMTAIVVVVLSDILFFLAERDQKYAFFVPDNKAGIVSLQKLLVREKARQESSIYLISSNPAEPEMFELKIQKPKDKQLWIRAIRSAVEACPQESENETDALTENSNELRDIRSSSISLVSVEEKQRIAKAKESHILRIVGELRKKDTEQALLFEEKINLQMRLLQAANIWSGNESDNERIEKLEKEGADYTRAGGANLSRSLSSAGERHSEAYVPPALCVPRRAETFAGFDHNKERHPLRDPNALHTVIPVPKLGELPKENPDEKEGQELETNKDQQWAAIRLSHHVYTLLCIISSQMTTIDSLQAQLVACKDGGTGKSSNSRPNPNRQLEELRNLQDQLCREKAAFRAASQQEKIQLEEERADLARQREQLAAEQRDVTQQRDQLYRRLEALERQGVTLVGSSTTGSTTIHLSHLTQNAETMQQIARGKAQPEAKRIPLNLISATNQQKVQSNLPVKQQLPLKLASGSNNNTR</sequence>
<evidence type="ECO:0000256" key="2">
    <source>
        <dbReference type="ARBA" id="ARBA00022490"/>
    </source>
</evidence>
<dbReference type="InterPro" id="IPR051632">
    <property type="entry name" value="Rho_GEF"/>
</dbReference>
<feature type="region of interest" description="Disordered" evidence="6">
    <location>
        <begin position="91"/>
        <end position="111"/>
    </location>
</feature>
<dbReference type="InterPro" id="IPR000219">
    <property type="entry name" value="DH_dom"/>
</dbReference>
<evidence type="ECO:0000313" key="9">
    <source>
        <dbReference type="Proteomes" id="UP000036403"/>
    </source>
</evidence>
<feature type="compositionally biased region" description="Polar residues" evidence="6">
    <location>
        <begin position="227"/>
        <end position="252"/>
    </location>
</feature>
<feature type="region of interest" description="Disordered" evidence="6">
    <location>
        <begin position="1032"/>
        <end position="1052"/>
    </location>
</feature>
<dbReference type="InterPro" id="IPR011993">
    <property type="entry name" value="PH-like_dom_sf"/>
</dbReference>
<feature type="region of interest" description="Disordered" evidence="6">
    <location>
        <begin position="406"/>
        <end position="449"/>
    </location>
</feature>
<dbReference type="GO" id="GO:0035023">
    <property type="term" value="P:regulation of Rho protein signal transduction"/>
    <property type="evidence" value="ECO:0007669"/>
    <property type="project" value="TreeGrafter"/>
</dbReference>
<dbReference type="Gene3D" id="2.30.29.30">
    <property type="entry name" value="Pleckstrin-homology domain (PH domain)/Phosphotyrosine-binding domain (PTB)"/>
    <property type="match status" value="1"/>
</dbReference>
<name>A0A0J7NI72_LASNI</name>
<comment type="subcellular location">
    <subcellularLocation>
        <location evidence="1">Cytoplasm</location>
    </subcellularLocation>
</comment>
<dbReference type="GO" id="GO:0008270">
    <property type="term" value="F:zinc ion binding"/>
    <property type="evidence" value="ECO:0007669"/>
    <property type="project" value="UniProtKB-KW"/>
</dbReference>
<feature type="compositionally biased region" description="Basic and acidic residues" evidence="6">
    <location>
        <begin position="432"/>
        <end position="448"/>
    </location>
</feature>
<feature type="domain" description="DH" evidence="7">
    <location>
        <begin position="538"/>
        <end position="726"/>
    </location>
</feature>
<protein>
    <submittedName>
        <fullName evidence="8">A-kinase anchor protein 13-like protein</fullName>
    </submittedName>
</protein>
<keyword evidence="4" id="KW-0479">Metal-binding</keyword>
<dbReference type="Pfam" id="PF00621">
    <property type="entry name" value="RhoGEF"/>
    <property type="match status" value="1"/>
</dbReference>
<dbReference type="OrthoDB" id="28045at2759"/>
<dbReference type="GO" id="GO:0005085">
    <property type="term" value="F:guanyl-nucleotide exchange factor activity"/>
    <property type="evidence" value="ECO:0007669"/>
    <property type="project" value="InterPro"/>
</dbReference>
<dbReference type="EMBL" id="LBMM01004653">
    <property type="protein sequence ID" value="KMQ92205.1"/>
    <property type="molecule type" value="Genomic_DNA"/>
</dbReference>
<dbReference type="CDD" id="cd15789">
    <property type="entry name" value="PH_ARHGEF2_18_like"/>
    <property type="match status" value="1"/>
</dbReference>
<gene>
    <name evidence="8" type="ORF">RF55_7846</name>
</gene>
<keyword evidence="5" id="KW-0175">Coiled coil</keyword>
<dbReference type="GO" id="GO:0005737">
    <property type="term" value="C:cytoplasm"/>
    <property type="evidence" value="ECO:0007669"/>
    <property type="project" value="UniProtKB-SubCell"/>
</dbReference>
<dbReference type="STRING" id="67767.A0A0J7NI72"/>
<dbReference type="GO" id="GO:0016301">
    <property type="term" value="F:kinase activity"/>
    <property type="evidence" value="ECO:0007669"/>
    <property type="project" value="UniProtKB-KW"/>
</dbReference>
<accession>A0A0J7NI72</accession>
<organism evidence="8 9">
    <name type="scientific">Lasius niger</name>
    <name type="common">Black garden ant</name>
    <dbReference type="NCBI Taxonomy" id="67767"/>
    <lineage>
        <taxon>Eukaryota</taxon>
        <taxon>Metazoa</taxon>
        <taxon>Ecdysozoa</taxon>
        <taxon>Arthropoda</taxon>
        <taxon>Hexapoda</taxon>
        <taxon>Insecta</taxon>
        <taxon>Pterygota</taxon>
        <taxon>Neoptera</taxon>
        <taxon>Endopterygota</taxon>
        <taxon>Hymenoptera</taxon>
        <taxon>Apocrita</taxon>
        <taxon>Aculeata</taxon>
        <taxon>Formicoidea</taxon>
        <taxon>Formicidae</taxon>
        <taxon>Formicinae</taxon>
        <taxon>Lasius</taxon>
        <taxon>Lasius</taxon>
    </lineage>
</organism>
<evidence type="ECO:0000256" key="4">
    <source>
        <dbReference type="ARBA" id="ARBA00022771"/>
    </source>
</evidence>
<keyword evidence="2" id="KW-0963">Cytoplasm</keyword>
<reference evidence="8 9" key="1">
    <citation type="submission" date="2015-04" db="EMBL/GenBank/DDBJ databases">
        <title>Lasius niger genome sequencing.</title>
        <authorList>
            <person name="Konorov E.A."/>
            <person name="Nikitin M.A."/>
            <person name="Kirill M.V."/>
            <person name="Chang P."/>
        </authorList>
    </citation>
    <scope>NUCLEOTIDE SEQUENCE [LARGE SCALE GENOMIC DNA]</scope>
    <source>
        <tissue evidence="8">Whole</tissue>
    </source>
</reference>
<keyword evidence="9" id="KW-1185">Reference proteome</keyword>
<dbReference type="PANTHER" id="PTHR13944:SF21">
    <property type="entry name" value="CYSTS, ISOFORM C"/>
    <property type="match status" value="1"/>
</dbReference>
<dbReference type="Pfam" id="PF17838">
    <property type="entry name" value="PH_16"/>
    <property type="match status" value="1"/>
</dbReference>
<keyword evidence="4" id="KW-0862">Zinc</keyword>
<dbReference type="SMART" id="SM00325">
    <property type="entry name" value="RhoGEF"/>
    <property type="match status" value="1"/>
</dbReference>
<feature type="compositionally biased region" description="Basic and acidic residues" evidence="6">
    <location>
        <begin position="416"/>
        <end position="425"/>
    </location>
</feature>
<evidence type="ECO:0000259" key="7">
    <source>
        <dbReference type="PROSITE" id="PS50010"/>
    </source>
</evidence>
<dbReference type="InterPro" id="IPR041020">
    <property type="entry name" value="PH_16"/>
</dbReference>
<proteinExistence type="predicted"/>